<name>A0A914PSE2_9BILA</name>
<evidence type="ECO:0000313" key="7">
    <source>
        <dbReference type="Proteomes" id="UP000887578"/>
    </source>
</evidence>
<accession>A0A914PSE2</accession>
<dbReference type="PANTHER" id="PTHR14240">
    <property type="entry name" value="RETINITIS PIGMENTOSA GTPASE REGULATOR-INTERACTING PROTEIN"/>
    <property type="match status" value="1"/>
</dbReference>
<evidence type="ECO:0000256" key="3">
    <source>
        <dbReference type="ARBA" id="ARBA00023054"/>
    </source>
</evidence>
<dbReference type="InterPro" id="IPR035892">
    <property type="entry name" value="C2_domain_sf"/>
</dbReference>
<evidence type="ECO:0000256" key="4">
    <source>
        <dbReference type="ARBA" id="ARBA00023069"/>
    </source>
</evidence>
<keyword evidence="7" id="KW-1185">Reference proteome</keyword>
<dbReference type="GO" id="GO:1905515">
    <property type="term" value="P:non-motile cilium assembly"/>
    <property type="evidence" value="ECO:0007669"/>
    <property type="project" value="TreeGrafter"/>
</dbReference>
<feature type="domain" description="C2" evidence="6">
    <location>
        <begin position="223"/>
        <end position="349"/>
    </location>
</feature>
<keyword evidence="5" id="KW-0966">Cell projection</keyword>
<keyword evidence="4" id="KW-0969">Cilium</keyword>
<dbReference type="PROSITE" id="PS50004">
    <property type="entry name" value="C2"/>
    <property type="match status" value="1"/>
</dbReference>
<dbReference type="Pfam" id="PF11618">
    <property type="entry name" value="C2-C2_1"/>
    <property type="match status" value="1"/>
</dbReference>
<dbReference type="Pfam" id="PF00168">
    <property type="entry name" value="C2"/>
    <property type="match status" value="1"/>
</dbReference>
<dbReference type="GO" id="GO:0035869">
    <property type="term" value="C:ciliary transition zone"/>
    <property type="evidence" value="ECO:0007669"/>
    <property type="project" value="TreeGrafter"/>
</dbReference>
<comment type="subcellular location">
    <subcellularLocation>
        <location evidence="1">Cell projection</location>
        <location evidence="1">Cilium</location>
    </subcellularLocation>
</comment>
<evidence type="ECO:0000259" key="6">
    <source>
        <dbReference type="PROSITE" id="PS50004"/>
    </source>
</evidence>
<evidence type="ECO:0000256" key="2">
    <source>
        <dbReference type="ARBA" id="ARBA00006042"/>
    </source>
</evidence>
<dbReference type="GO" id="GO:0005856">
    <property type="term" value="C:cytoskeleton"/>
    <property type="evidence" value="ECO:0007669"/>
    <property type="project" value="UniProtKB-ARBA"/>
</dbReference>
<dbReference type="PANTHER" id="PTHR14240:SF1">
    <property type="entry name" value="PROTEIN FANTOM-RELATED"/>
    <property type="match status" value="1"/>
</dbReference>
<evidence type="ECO:0000313" key="8">
    <source>
        <dbReference type="WBParaSite" id="PDA_v2.g21588.t1"/>
    </source>
</evidence>
<dbReference type="InterPro" id="IPR000008">
    <property type="entry name" value="C2_dom"/>
</dbReference>
<organism evidence="7 8">
    <name type="scientific">Panagrolaimus davidi</name>
    <dbReference type="NCBI Taxonomy" id="227884"/>
    <lineage>
        <taxon>Eukaryota</taxon>
        <taxon>Metazoa</taxon>
        <taxon>Ecdysozoa</taxon>
        <taxon>Nematoda</taxon>
        <taxon>Chromadorea</taxon>
        <taxon>Rhabditida</taxon>
        <taxon>Tylenchina</taxon>
        <taxon>Panagrolaimomorpha</taxon>
        <taxon>Panagrolaimoidea</taxon>
        <taxon>Panagrolaimidae</taxon>
        <taxon>Panagrolaimus</taxon>
    </lineage>
</organism>
<dbReference type="SUPFAM" id="SSF49562">
    <property type="entry name" value="C2 domain (Calcium/lipid-binding domain, CaLB)"/>
    <property type="match status" value="2"/>
</dbReference>
<dbReference type="InterPro" id="IPR021656">
    <property type="entry name" value="C2-C2_1"/>
</dbReference>
<dbReference type="WBParaSite" id="PDA_v2.g21588.t1">
    <property type="protein sequence ID" value="PDA_v2.g21588.t1"/>
    <property type="gene ID" value="PDA_v2.g21588"/>
</dbReference>
<dbReference type="InterPro" id="IPR031139">
    <property type="entry name" value="RPGRIP1_fam"/>
</dbReference>
<reference evidence="8" key="1">
    <citation type="submission" date="2022-11" db="UniProtKB">
        <authorList>
            <consortium name="WormBaseParasite"/>
        </authorList>
    </citation>
    <scope>IDENTIFICATION</scope>
</reference>
<dbReference type="Gene3D" id="2.60.40.150">
    <property type="entry name" value="C2 domain"/>
    <property type="match status" value="2"/>
</dbReference>
<dbReference type="AlphaFoldDB" id="A0A914PSE2"/>
<dbReference type="Proteomes" id="UP000887578">
    <property type="component" value="Unplaced"/>
</dbReference>
<keyword evidence="3" id="KW-0175">Coiled coil</keyword>
<proteinExistence type="inferred from homology"/>
<evidence type="ECO:0000256" key="1">
    <source>
        <dbReference type="ARBA" id="ARBA00004138"/>
    </source>
</evidence>
<sequence length="392" mass="44592">MFQILILNDSNESNKHEYEKKLGEFVLELNRRAKRIEILENQLRSIANGATDFDRSVLSQTSEKPFIDIPTTLSTTEMTLRLKKLTITETGLKHTSSIDPMLFLSLEFFDFELQTTPLIQGPESVFEYSTVYDIVISNLFIHYIETEGITIELFEVKGVAYDQKGAGIISLKKLLETETPAMISGRLRLLQPGSKDTVIGQLEYQLEVPFSLIKALKTQKRRLTASTYLPMDASLPSSIYNEIEILIHRCSNLQSLTKSKQLPSTYAAYQIYDLQPHLTQIQNKNSNPVYNDSRSFTLPLGVALHRYLKTEELQIYVVEENLNKTAKELGSITLPLFPLARNQSIKGTFSLVASDGQVSDATIDLSIYWKYAYTFNDENVEIEQPVKNFGFE</sequence>
<evidence type="ECO:0000256" key="5">
    <source>
        <dbReference type="ARBA" id="ARBA00023273"/>
    </source>
</evidence>
<comment type="similarity">
    <text evidence="2">Belongs to the RPGRIP1 family.</text>
</comment>
<protein>
    <submittedName>
        <fullName evidence="8">C2 domain-containing protein</fullName>
    </submittedName>
</protein>